<feature type="compositionally biased region" description="Low complexity" evidence="1">
    <location>
        <begin position="17"/>
        <end position="26"/>
    </location>
</feature>
<dbReference type="Pfam" id="PF13601">
    <property type="entry name" value="HTH_34"/>
    <property type="match status" value="1"/>
</dbReference>
<dbReference type="AlphaFoldDB" id="A0A6G9YGP3"/>
<dbReference type="SUPFAM" id="SSF46785">
    <property type="entry name" value="Winged helix' DNA-binding domain"/>
    <property type="match status" value="1"/>
</dbReference>
<evidence type="ECO:0000313" key="3">
    <source>
        <dbReference type="EMBL" id="QIS12227.1"/>
    </source>
</evidence>
<sequence>MGHRRGGIRDFGPARPGRGMVRAAQRGVGGRVGGDDRAHRGDGPARRRRAPAVHAAESSTLDRQCARYGGRRGRIHRGRRLGLHRRRCPGGRIGMVPFGSDAPMTGLEPGFHHPTRLAVVAFLSGCTEAEFRAVRESCGISEPTLSKLATALEAEGHVKVRKGYIGRRPRTWLSLTRSGRARLAAHLAALQEIAAMNARNAAEMDEL</sequence>
<evidence type="ECO:0000259" key="2">
    <source>
        <dbReference type="Pfam" id="PF13601"/>
    </source>
</evidence>
<dbReference type="Gene3D" id="1.10.10.10">
    <property type="entry name" value="Winged helix-like DNA-binding domain superfamily/Winged helix DNA-binding domain"/>
    <property type="match status" value="1"/>
</dbReference>
<keyword evidence="4" id="KW-1185">Reference proteome</keyword>
<dbReference type="Proteomes" id="UP000503540">
    <property type="component" value="Chromosome"/>
</dbReference>
<dbReference type="PANTHER" id="PTHR37318">
    <property type="entry name" value="BSL7504 PROTEIN"/>
    <property type="match status" value="1"/>
</dbReference>
<protein>
    <recommendedName>
        <fullName evidence="2">Winged helix DNA-binding domain-containing protein</fullName>
    </recommendedName>
</protein>
<feature type="compositionally biased region" description="Basic and acidic residues" evidence="1">
    <location>
        <begin position="33"/>
        <end position="45"/>
    </location>
</feature>
<gene>
    <name evidence="3" type="ORF">F5544_21825</name>
</gene>
<dbReference type="InterPro" id="IPR036390">
    <property type="entry name" value="WH_DNA-bd_sf"/>
</dbReference>
<dbReference type="InterPro" id="IPR036388">
    <property type="entry name" value="WH-like_DNA-bd_sf"/>
</dbReference>
<reference evidence="3 4" key="1">
    <citation type="journal article" date="2019" name="ACS Chem. Biol.">
        <title>Identification and Mobilization of a Cryptic Antibiotic Biosynthesis Gene Locus from a Human-Pathogenic Nocardia Isolate.</title>
        <authorList>
            <person name="Herisse M."/>
            <person name="Ishida K."/>
            <person name="Porter J.L."/>
            <person name="Howden B."/>
            <person name="Hertweck C."/>
            <person name="Stinear T.P."/>
            <person name="Pidot S.J."/>
        </authorList>
    </citation>
    <scope>NUCLEOTIDE SEQUENCE [LARGE SCALE GENOMIC DNA]</scope>
    <source>
        <strain evidence="3 4">AUSMDU00012717</strain>
    </source>
</reference>
<evidence type="ECO:0000256" key="1">
    <source>
        <dbReference type="SAM" id="MobiDB-lite"/>
    </source>
</evidence>
<organism evidence="3 4">
    <name type="scientific">Nocardia arthritidis</name>
    <dbReference type="NCBI Taxonomy" id="228602"/>
    <lineage>
        <taxon>Bacteria</taxon>
        <taxon>Bacillati</taxon>
        <taxon>Actinomycetota</taxon>
        <taxon>Actinomycetes</taxon>
        <taxon>Mycobacteriales</taxon>
        <taxon>Nocardiaceae</taxon>
        <taxon>Nocardia</taxon>
    </lineage>
</organism>
<name>A0A6G9YGP3_9NOCA</name>
<feature type="domain" description="Winged helix DNA-binding" evidence="2">
    <location>
        <begin position="116"/>
        <end position="193"/>
    </location>
</feature>
<dbReference type="InterPro" id="IPR027395">
    <property type="entry name" value="WH_DNA-bd_dom"/>
</dbReference>
<proteinExistence type="predicted"/>
<accession>A0A6G9YGP3</accession>
<dbReference type="EMBL" id="CP046172">
    <property type="protein sequence ID" value="QIS12227.1"/>
    <property type="molecule type" value="Genomic_DNA"/>
</dbReference>
<dbReference type="PANTHER" id="PTHR37318:SF1">
    <property type="entry name" value="BSL7504 PROTEIN"/>
    <property type="match status" value="1"/>
</dbReference>
<dbReference type="KEGG" id="nah:F5544_21825"/>
<evidence type="ECO:0000313" key="4">
    <source>
        <dbReference type="Proteomes" id="UP000503540"/>
    </source>
</evidence>
<feature type="region of interest" description="Disordered" evidence="1">
    <location>
        <begin position="1"/>
        <end position="55"/>
    </location>
</feature>